<sequence length="346" mass="40451">MLQEGKVSVVVPIFKVEKYLHRCVDSIIDQSYKNIEIILVDDGSPDNCGSIADQYGETESRIKVIHKRNGGLSDARNHGLKHVTGEFTVFVDSDDWLEMSMIENLVKNSWKYKADVVQSGFFYAYEEKLLFDNRYHSKNGEPELLTKETLMYELVSNEKVKNFAWGKLYKTKIIRDIPFEKGVLFEDVFWAHKVMHQVNTFLILHQPLYNYYQRSDSIVATYTPRNLDIIRGLKERHGFIEEFYKELTDESYKAILKMSLIHYNLLLRNRKIDHGGLYRKEIQSYISTNYSKLKKAVKNEKQLTQQLHLFSLHPYLNVLYLGLGKGLKTLKILPQPDGLELVKIKQ</sequence>
<name>A0A3S1B7Q4_9BACI</name>
<dbReference type="SUPFAM" id="SSF53448">
    <property type="entry name" value="Nucleotide-diphospho-sugar transferases"/>
    <property type="match status" value="1"/>
</dbReference>
<comment type="similarity">
    <text evidence="1">Belongs to the glycosyltransferase 2 family.</text>
</comment>
<dbReference type="OrthoDB" id="396512at2"/>
<dbReference type="CDD" id="cd00761">
    <property type="entry name" value="Glyco_tranf_GTA_type"/>
    <property type="match status" value="1"/>
</dbReference>
<evidence type="ECO:0000256" key="1">
    <source>
        <dbReference type="ARBA" id="ARBA00006739"/>
    </source>
</evidence>
<dbReference type="GO" id="GO:0016757">
    <property type="term" value="F:glycosyltransferase activity"/>
    <property type="evidence" value="ECO:0007669"/>
    <property type="project" value="UniProtKB-KW"/>
</dbReference>
<dbReference type="PANTHER" id="PTHR22916">
    <property type="entry name" value="GLYCOSYLTRANSFERASE"/>
    <property type="match status" value="1"/>
</dbReference>
<keyword evidence="6" id="KW-1185">Reference proteome</keyword>
<dbReference type="Pfam" id="PF00535">
    <property type="entry name" value="Glycos_transf_2"/>
    <property type="match status" value="1"/>
</dbReference>
<dbReference type="Proteomes" id="UP000267430">
    <property type="component" value="Unassembled WGS sequence"/>
</dbReference>
<evidence type="ECO:0000313" key="6">
    <source>
        <dbReference type="Proteomes" id="UP000267430"/>
    </source>
</evidence>
<protein>
    <submittedName>
        <fullName evidence="5">Glycosyltransferase family 2 protein</fullName>
    </submittedName>
</protein>
<evidence type="ECO:0000256" key="2">
    <source>
        <dbReference type="ARBA" id="ARBA00022676"/>
    </source>
</evidence>
<accession>A0A3S1B7Q4</accession>
<dbReference type="InterPro" id="IPR029044">
    <property type="entry name" value="Nucleotide-diphossugar_trans"/>
</dbReference>
<feature type="domain" description="Glycosyltransferase 2-like" evidence="4">
    <location>
        <begin position="8"/>
        <end position="142"/>
    </location>
</feature>
<evidence type="ECO:0000256" key="3">
    <source>
        <dbReference type="ARBA" id="ARBA00022679"/>
    </source>
</evidence>
<dbReference type="InterPro" id="IPR001173">
    <property type="entry name" value="Glyco_trans_2-like"/>
</dbReference>
<gene>
    <name evidence="5" type="ORF">ELQ35_06900</name>
</gene>
<dbReference type="EMBL" id="RYZZ01000007">
    <property type="protein sequence ID" value="RUQ30074.1"/>
    <property type="molecule type" value="Genomic_DNA"/>
</dbReference>
<keyword evidence="3 5" id="KW-0808">Transferase</keyword>
<evidence type="ECO:0000259" key="4">
    <source>
        <dbReference type="Pfam" id="PF00535"/>
    </source>
</evidence>
<dbReference type="AlphaFoldDB" id="A0A3S1B7Q4"/>
<dbReference type="PANTHER" id="PTHR22916:SF51">
    <property type="entry name" value="GLYCOSYLTRANSFERASE EPSH-RELATED"/>
    <property type="match status" value="1"/>
</dbReference>
<evidence type="ECO:0000313" key="5">
    <source>
        <dbReference type="EMBL" id="RUQ30074.1"/>
    </source>
</evidence>
<proteinExistence type="inferred from homology"/>
<reference evidence="5 6" key="1">
    <citation type="submission" date="2018-12" db="EMBL/GenBank/DDBJ databases">
        <title>Bacillus chawlae sp. nov., Bacillus glennii sp. nov., and Bacillus saganii sp. nov. Isolated from the Vehicle Assembly Building at Kennedy Space Center where the Viking Spacecraft were Assembled.</title>
        <authorList>
            <person name="Seuylemezian A."/>
            <person name="Vaishampayan P."/>
        </authorList>
    </citation>
    <scope>NUCLEOTIDE SEQUENCE [LARGE SCALE GENOMIC DNA]</scope>
    <source>
        <strain evidence="5 6">L5</strain>
    </source>
</reference>
<keyword evidence="2" id="KW-0328">Glycosyltransferase</keyword>
<organism evidence="5 6">
    <name type="scientific">Peribacillus cavernae</name>
    <dbReference type="NCBI Taxonomy" id="1674310"/>
    <lineage>
        <taxon>Bacteria</taxon>
        <taxon>Bacillati</taxon>
        <taxon>Bacillota</taxon>
        <taxon>Bacilli</taxon>
        <taxon>Bacillales</taxon>
        <taxon>Bacillaceae</taxon>
        <taxon>Peribacillus</taxon>
    </lineage>
</organism>
<comment type="caution">
    <text evidence="5">The sequence shown here is derived from an EMBL/GenBank/DDBJ whole genome shotgun (WGS) entry which is preliminary data.</text>
</comment>
<dbReference type="RefSeq" id="WP_126864096.1">
    <property type="nucleotide sequence ID" value="NZ_JAUSTX010000001.1"/>
</dbReference>
<dbReference type="Gene3D" id="3.90.550.10">
    <property type="entry name" value="Spore Coat Polysaccharide Biosynthesis Protein SpsA, Chain A"/>
    <property type="match status" value="1"/>
</dbReference>